<evidence type="ECO:0000256" key="2">
    <source>
        <dbReference type="ARBA" id="ARBA00022448"/>
    </source>
</evidence>
<gene>
    <name evidence="8" type="ORF">UFOPK2254_00174</name>
    <name evidence="9" type="ORF">UFOPK2646_00389</name>
    <name evidence="10" type="ORF">UFOPK2907_00982</name>
    <name evidence="11" type="ORF">UFOPK3197_00550</name>
    <name evidence="12" type="ORF">UFOPK3241_00668</name>
    <name evidence="13" type="ORF">UFOPK3707_00490</name>
    <name evidence="14" type="ORF">UFOPK3937_00657</name>
    <name evidence="15" type="ORF">UFOPK4401_00575</name>
</gene>
<name>A0A6J6KP66_9ZZZZ</name>
<dbReference type="NCBIfam" id="TIGR01727">
    <property type="entry name" value="oligo_HPY"/>
    <property type="match status" value="1"/>
</dbReference>
<accession>A0A6J6KP66</accession>
<dbReference type="PANTHER" id="PTHR43297">
    <property type="entry name" value="OLIGOPEPTIDE TRANSPORT ATP-BINDING PROTEIN APPD"/>
    <property type="match status" value="1"/>
</dbReference>
<keyword evidence="6" id="KW-0472">Membrane</keyword>
<dbReference type="GO" id="GO:0015833">
    <property type="term" value="P:peptide transport"/>
    <property type="evidence" value="ECO:0007669"/>
    <property type="project" value="InterPro"/>
</dbReference>
<dbReference type="InterPro" id="IPR017871">
    <property type="entry name" value="ABC_transporter-like_CS"/>
</dbReference>
<dbReference type="EMBL" id="CAEZWO010000009">
    <property type="protein sequence ID" value="CAB4651401.1"/>
    <property type="molecule type" value="Genomic_DNA"/>
</dbReference>
<comment type="subcellular location">
    <subcellularLocation>
        <location evidence="1">Cell membrane</location>
        <topology evidence="1">Peripheral membrane protein</topology>
    </subcellularLocation>
</comment>
<dbReference type="Pfam" id="PF00005">
    <property type="entry name" value="ABC_tran"/>
    <property type="match status" value="1"/>
</dbReference>
<evidence type="ECO:0000256" key="6">
    <source>
        <dbReference type="ARBA" id="ARBA00023136"/>
    </source>
</evidence>
<evidence type="ECO:0000313" key="13">
    <source>
        <dbReference type="EMBL" id="CAB4923742.1"/>
    </source>
</evidence>
<dbReference type="InterPro" id="IPR003593">
    <property type="entry name" value="AAA+_ATPase"/>
</dbReference>
<dbReference type="EMBL" id="CAFBOJ010000060">
    <property type="protein sequence ID" value="CAB4979642.1"/>
    <property type="molecule type" value="Genomic_DNA"/>
</dbReference>
<dbReference type="PANTHER" id="PTHR43297:SF2">
    <property type="entry name" value="DIPEPTIDE TRANSPORT ATP-BINDING PROTEIN DPPD"/>
    <property type="match status" value="1"/>
</dbReference>
<dbReference type="Pfam" id="PF08352">
    <property type="entry name" value="oligo_HPY"/>
    <property type="match status" value="1"/>
</dbReference>
<evidence type="ECO:0000259" key="7">
    <source>
        <dbReference type="PROSITE" id="PS50893"/>
    </source>
</evidence>
<evidence type="ECO:0000313" key="15">
    <source>
        <dbReference type="EMBL" id="CAB5074261.1"/>
    </source>
</evidence>
<evidence type="ECO:0000313" key="11">
    <source>
        <dbReference type="EMBL" id="CAB4826431.1"/>
    </source>
</evidence>
<dbReference type="SMART" id="SM00382">
    <property type="entry name" value="AAA"/>
    <property type="match status" value="1"/>
</dbReference>
<dbReference type="PROSITE" id="PS00211">
    <property type="entry name" value="ABC_TRANSPORTER_1"/>
    <property type="match status" value="1"/>
</dbReference>
<feature type="domain" description="ABC transporter" evidence="7">
    <location>
        <begin position="7"/>
        <end position="252"/>
    </location>
</feature>
<dbReference type="EMBL" id="CAFAZX010000029">
    <property type="protein sequence ID" value="CAB4842485.1"/>
    <property type="molecule type" value="Genomic_DNA"/>
</dbReference>
<evidence type="ECO:0000313" key="12">
    <source>
        <dbReference type="EMBL" id="CAB4842485.1"/>
    </source>
</evidence>
<keyword evidence="3" id="KW-1003">Cell membrane</keyword>
<dbReference type="EMBL" id="CAEZZR010000091">
    <property type="protein sequence ID" value="CAB4778303.1"/>
    <property type="molecule type" value="Genomic_DNA"/>
</dbReference>
<dbReference type="AlphaFoldDB" id="A0A6J6KP66"/>
<dbReference type="EMBL" id="CAFABI010000046">
    <property type="protein sequence ID" value="CAB4826431.1"/>
    <property type="molecule type" value="Genomic_DNA"/>
</dbReference>
<reference evidence="8" key="1">
    <citation type="submission" date="2020-05" db="EMBL/GenBank/DDBJ databases">
        <authorList>
            <person name="Chiriac C."/>
            <person name="Salcher M."/>
            <person name="Ghai R."/>
            <person name="Kavagutti S V."/>
        </authorList>
    </citation>
    <scope>NUCLEOTIDE SEQUENCE</scope>
</reference>
<dbReference type="InterPro" id="IPR050388">
    <property type="entry name" value="ABC_Ni/Peptide_Import"/>
</dbReference>
<dbReference type="FunFam" id="3.40.50.300:FF:000016">
    <property type="entry name" value="Oligopeptide ABC transporter ATP-binding component"/>
    <property type="match status" value="1"/>
</dbReference>
<dbReference type="GO" id="GO:0016887">
    <property type="term" value="F:ATP hydrolysis activity"/>
    <property type="evidence" value="ECO:0007669"/>
    <property type="project" value="InterPro"/>
</dbReference>
<evidence type="ECO:0000313" key="8">
    <source>
        <dbReference type="EMBL" id="CAB4651401.1"/>
    </source>
</evidence>
<sequence>MMEDFALKVENLVVSLGDLVAVRGISFVIKKGERWGLVGESGAGKSLTALAIMGLLQDGWDTSGAVWHDGINLLTASDKKLSTRRGRTMSMVFQDPTTALNPVAKVGNQITWILRHHMHVNEKEAIEQSLALLNKMNLPRPESIMDSYPHQLSGGQRQRIMIAMALACYPELIIADEPTTALDVTVQKQVLRLLDTAVTERNCGLLLITHDLPVIAAMCENVAVMYGGRIVETGSIAEVFTNPRHPYTKGLLASQPTLDNIDLEGGTRLTSIRGSVPPLYAMPDGCAFAERCDFATDKCKELPELDDQSQRVACWNPIAITQKGA</sequence>
<dbReference type="EMBL" id="CAFBRB010000047">
    <property type="protein sequence ID" value="CAB5074261.1"/>
    <property type="molecule type" value="Genomic_DNA"/>
</dbReference>
<evidence type="ECO:0000313" key="10">
    <source>
        <dbReference type="EMBL" id="CAB4778303.1"/>
    </source>
</evidence>
<evidence type="ECO:0000256" key="3">
    <source>
        <dbReference type="ARBA" id="ARBA00022475"/>
    </source>
</evidence>
<evidence type="ECO:0000313" key="14">
    <source>
        <dbReference type="EMBL" id="CAB4979642.1"/>
    </source>
</evidence>
<dbReference type="GO" id="GO:0005886">
    <property type="term" value="C:plasma membrane"/>
    <property type="evidence" value="ECO:0007669"/>
    <property type="project" value="UniProtKB-SubCell"/>
</dbReference>
<keyword evidence="4" id="KW-0547">Nucleotide-binding</keyword>
<dbReference type="InterPro" id="IPR013563">
    <property type="entry name" value="Oligopep_ABC_C"/>
</dbReference>
<dbReference type="CDD" id="cd03257">
    <property type="entry name" value="ABC_NikE_OppD_transporters"/>
    <property type="match status" value="1"/>
</dbReference>
<dbReference type="PROSITE" id="PS50893">
    <property type="entry name" value="ABC_TRANSPORTER_2"/>
    <property type="match status" value="1"/>
</dbReference>
<dbReference type="Gene3D" id="3.40.50.300">
    <property type="entry name" value="P-loop containing nucleotide triphosphate hydrolases"/>
    <property type="match status" value="1"/>
</dbReference>
<dbReference type="GO" id="GO:0005524">
    <property type="term" value="F:ATP binding"/>
    <property type="evidence" value="ECO:0007669"/>
    <property type="project" value="UniProtKB-KW"/>
</dbReference>
<organism evidence="8">
    <name type="scientific">freshwater metagenome</name>
    <dbReference type="NCBI Taxonomy" id="449393"/>
    <lineage>
        <taxon>unclassified sequences</taxon>
        <taxon>metagenomes</taxon>
        <taxon>ecological metagenomes</taxon>
    </lineage>
</organism>
<proteinExistence type="predicted"/>
<protein>
    <submittedName>
        <fullName evidence="8">Unannotated protein</fullName>
    </submittedName>
</protein>
<dbReference type="SUPFAM" id="SSF52540">
    <property type="entry name" value="P-loop containing nucleoside triphosphate hydrolases"/>
    <property type="match status" value="1"/>
</dbReference>
<keyword evidence="5" id="KW-0067">ATP-binding</keyword>
<evidence type="ECO:0000313" key="9">
    <source>
        <dbReference type="EMBL" id="CAB4699580.1"/>
    </source>
</evidence>
<dbReference type="InterPro" id="IPR003439">
    <property type="entry name" value="ABC_transporter-like_ATP-bd"/>
</dbReference>
<keyword evidence="2" id="KW-0813">Transport</keyword>
<evidence type="ECO:0000256" key="1">
    <source>
        <dbReference type="ARBA" id="ARBA00004202"/>
    </source>
</evidence>
<dbReference type="EMBL" id="CAFBMY010000057">
    <property type="protein sequence ID" value="CAB4923742.1"/>
    <property type="molecule type" value="Genomic_DNA"/>
</dbReference>
<dbReference type="InterPro" id="IPR027417">
    <property type="entry name" value="P-loop_NTPase"/>
</dbReference>
<dbReference type="EMBL" id="CAEZYB010000029">
    <property type="protein sequence ID" value="CAB4699580.1"/>
    <property type="molecule type" value="Genomic_DNA"/>
</dbReference>
<evidence type="ECO:0000256" key="5">
    <source>
        <dbReference type="ARBA" id="ARBA00022840"/>
    </source>
</evidence>
<evidence type="ECO:0000256" key="4">
    <source>
        <dbReference type="ARBA" id="ARBA00022741"/>
    </source>
</evidence>